<gene>
    <name evidence="1" type="ORF">NQ318_009154</name>
</gene>
<evidence type="ECO:0008006" key="3">
    <source>
        <dbReference type="Google" id="ProtNLM"/>
    </source>
</evidence>
<reference evidence="1" key="1">
    <citation type="journal article" date="2023" name="Insect Mol. Biol.">
        <title>Genome sequencing provides insights into the evolution of gene families encoding plant cell wall-degrading enzymes in longhorned beetles.</title>
        <authorList>
            <person name="Shin N.R."/>
            <person name="Okamura Y."/>
            <person name="Kirsch R."/>
            <person name="Pauchet Y."/>
        </authorList>
    </citation>
    <scope>NUCLEOTIDE SEQUENCE</scope>
    <source>
        <strain evidence="1">AMC_N1</strain>
    </source>
</reference>
<accession>A0AAV8XI37</accession>
<dbReference type="EMBL" id="JAPWTK010000622">
    <property type="protein sequence ID" value="KAJ8937744.1"/>
    <property type="molecule type" value="Genomic_DNA"/>
</dbReference>
<proteinExistence type="predicted"/>
<protein>
    <recommendedName>
        <fullName evidence="3">Transposase</fullName>
    </recommendedName>
</protein>
<organism evidence="1 2">
    <name type="scientific">Aromia moschata</name>
    <dbReference type="NCBI Taxonomy" id="1265417"/>
    <lineage>
        <taxon>Eukaryota</taxon>
        <taxon>Metazoa</taxon>
        <taxon>Ecdysozoa</taxon>
        <taxon>Arthropoda</taxon>
        <taxon>Hexapoda</taxon>
        <taxon>Insecta</taxon>
        <taxon>Pterygota</taxon>
        <taxon>Neoptera</taxon>
        <taxon>Endopterygota</taxon>
        <taxon>Coleoptera</taxon>
        <taxon>Polyphaga</taxon>
        <taxon>Cucujiformia</taxon>
        <taxon>Chrysomeloidea</taxon>
        <taxon>Cerambycidae</taxon>
        <taxon>Cerambycinae</taxon>
        <taxon>Callichromatini</taxon>
        <taxon>Aromia</taxon>
    </lineage>
</organism>
<evidence type="ECO:0000313" key="1">
    <source>
        <dbReference type="EMBL" id="KAJ8937744.1"/>
    </source>
</evidence>
<dbReference type="Proteomes" id="UP001162162">
    <property type="component" value="Unassembled WGS sequence"/>
</dbReference>
<sequence length="240" mass="28511">MDTEEEFYLAENSVLMLSAFTKRKRRFWVNEIYANRHLSEYYQMFEELKKAAVKVLWILSNDLRYVLLYIKCNRGRNNETVECISPSEKLTVTLRLECWDTGRGEKDRVKKVHTKVRVYIEEYTKRDLWKAYLENSYDVMVELSRTFLSTGLAFRSLAYSFRMSHSTIRKVVYETCSAIWKKLHSQHLPRPTKESLLRSAMTFYDKWNFPNCAGCIDGKHIRIICIHIFIHTVAMMALVC</sequence>
<comment type="caution">
    <text evidence="1">The sequence shown here is derived from an EMBL/GenBank/DDBJ whole genome shotgun (WGS) entry which is preliminary data.</text>
</comment>
<name>A0AAV8XI37_9CUCU</name>
<dbReference type="AlphaFoldDB" id="A0AAV8XI37"/>
<keyword evidence="2" id="KW-1185">Reference proteome</keyword>
<evidence type="ECO:0000313" key="2">
    <source>
        <dbReference type="Proteomes" id="UP001162162"/>
    </source>
</evidence>